<feature type="non-terminal residue" evidence="1">
    <location>
        <position position="1"/>
    </location>
</feature>
<dbReference type="EMBL" id="HACG01035694">
    <property type="protein sequence ID" value="CEK82559.1"/>
    <property type="molecule type" value="Transcribed_RNA"/>
</dbReference>
<name>A0A0B7ANF5_9EUPU</name>
<evidence type="ECO:0000313" key="1">
    <source>
        <dbReference type="EMBL" id="CEK82559.1"/>
    </source>
</evidence>
<reference evidence="1" key="1">
    <citation type="submission" date="2014-12" db="EMBL/GenBank/DDBJ databases">
        <title>Insight into the proteome of Arion vulgaris.</title>
        <authorList>
            <person name="Aradska J."/>
            <person name="Bulat T."/>
            <person name="Smidak R."/>
            <person name="Sarate P."/>
            <person name="Gangsoo J."/>
            <person name="Sialana F."/>
            <person name="Bilban M."/>
            <person name="Lubec G."/>
        </authorList>
    </citation>
    <scope>NUCLEOTIDE SEQUENCE</scope>
    <source>
        <tissue evidence="1">Skin</tissue>
    </source>
</reference>
<dbReference type="AlphaFoldDB" id="A0A0B7ANF5"/>
<accession>A0A0B7ANF5</accession>
<dbReference type="EMBL" id="HACG01035695">
    <property type="protein sequence ID" value="CEK82560.1"/>
    <property type="molecule type" value="Transcribed_RNA"/>
</dbReference>
<organism evidence="1">
    <name type="scientific">Arion vulgaris</name>
    <dbReference type="NCBI Taxonomy" id="1028688"/>
    <lineage>
        <taxon>Eukaryota</taxon>
        <taxon>Metazoa</taxon>
        <taxon>Spiralia</taxon>
        <taxon>Lophotrochozoa</taxon>
        <taxon>Mollusca</taxon>
        <taxon>Gastropoda</taxon>
        <taxon>Heterobranchia</taxon>
        <taxon>Euthyneura</taxon>
        <taxon>Panpulmonata</taxon>
        <taxon>Eupulmonata</taxon>
        <taxon>Stylommatophora</taxon>
        <taxon>Helicina</taxon>
        <taxon>Arionoidea</taxon>
        <taxon>Arionidae</taxon>
        <taxon>Arion</taxon>
    </lineage>
</organism>
<proteinExistence type="predicted"/>
<sequence length="70" mass="8037">ASLETIINRRRCPIYCTCRSYASSGTGIDSADVKEKQRRTVDRELKDCGMLWERQQNIRNGNLLGMSNRT</sequence>
<gene>
    <name evidence="1" type="primary">ORF132274</name>
    <name evidence="2" type="synonym">ORF132275</name>
</gene>
<evidence type="ECO:0000313" key="2">
    <source>
        <dbReference type="EMBL" id="CEK82560.1"/>
    </source>
</evidence>
<protein>
    <submittedName>
        <fullName evidence="1">Uncharacterized protein</fullName>
    </submittedName>
</protein>